<dbReference type="GO" id="GO:0003676">
    <property type="term" value="F:nucleic acid binding"/>
    <property type="evidence" value="ECO:0007669"/>
    <property type="project" value="InterPro"/>
</dbReference>
<dbReference type="GO" id="GO:0008757">
    <property type="term" value="F:S-adenosylmethionine-dependent methyltransferase activity"/>
    <property type="evidence" value="ECO:0007669"/>
    <property type="project" value="UniProtKB-ARBA"/>
</dbReference>
<dbReference type="AlphaFoldDB" id="A0A067KJS4"/>
<feature type="domain" description="Methyltransferase small" evidence="4">
    <location>
        <begin position="186"/>
        <end position="267"/>
    </location>
</feature>
<keyword evidence="3" id="KW-0949">S-adenosyl-L-methionine</keyword>
<dbReference type="PROSITE" id="PS00092">
    <property type="entry name" value="N6_MTASE"/>
    <property type="match status" value="1"/>
</dbReference>
<sequence length="362" mass="40082">MKLSCSVFSAGRIPSLFAHLSKPICSSTKSSSTTFCPRKLKTPLFLRPPTYSTSLSDLKKWHDWAKKLASSIGNSFVDLDNGPDSSLLCRELKWLIEDSLEDPSLISQLGIENHSMDVRLRACLDELYVLWRQRIEERRPFQYIVGCEHWRDLVLSVEEGVLIPRPETELIVDLVKDVILNCGELKEGLWADLGTGSGAIAIDIGRILGNQGRVFATDISRVAVSVATDNVERYGLQDVIEVRKGSWFEPLMDVERKLAGVVSNPPYIPSDDISGLQAEVGQHEPRLALDGGISGMDDLLHLSNGAAAMLKPGGFFAFETNGEKQCKFLVDYLKNNSPGTFCNVNTVSDFAGIERFVTGFRQ</sequence>
<keyword evidence="6" id="KW-1185">Reference proteome</keyword>
<dbReference type="InterPro" id="IPR029063">
    <property type="entry name" value="SAM-dependent_MTases_sf"/>
</dbReference>
<name>A0A067KJS4_JATCU</name>
<accession>A0A067KJS4</accession>
<evidence type="ECO:0000259" key="4">
    <source>
        <dbReference type="Pfam" id="PF05175"/>
    </source>
</evidence>
<keyword evidence="2" id="KW-0808">Transferase</keyword>
<gene>
    <name evidence="5" type="ORF">JCGZ_14723</name>
</gene>
<dbReference type="EMBL" id="KK914581">
    <property type="protein sequence ID" value="KDP32520.1"/>
    <property type="molecule type" value="Genomic_DNA"/>
</dbReference>
<reference evidence="5 6" key="1">
    <citation type="journal article" date="2014" name="PLoS ONE">
        <title>Global Analysis of Gene Expression Profiles in Physic Nut (Jatropha curcas L.) Seedlings Exposed to Salt Stress.</title>
        <authorList>
            <person name="Zhang L."/>
            <person name="Zhang C."/>
            <person name="Wu P."/>
            <person name="Chen Y."/>
            <person name="Li M."/>
            <person name="Jiang H."/>
            <person name="Wu G."/>
        </authorList>
    </citation>
    <scope>NUCLEOTIDE SEQUENCE [LARGE SCALE GENOMIC DNA]</scope>
    <source>
        <strain evidence="6">cv. GZQX0401</strain>
        <tissue evidence="5">Young leaves</tissue>
    </source>
</reference>
<dbReference type="InterPro" id="IPR004556">
    <property type="entry name" value="HemK-like"/>
</dbReference>
<evidence type="ECO:0000313" key="5">
    <source>
        <dbReference type="EMBL" id="KDP32520.1"/>
    </source>
</evidence>
<organism evidence="5 6">
    <name type="scientific">Jatropha curcas</name>
    <name type="common">Barbados nut</name>
    <dbReference type="NCBI Taxonomy" id="180498"/>
    <lineage>
        <taxon>Eukaryota</taxon>
        <taxon>Viridiplantae</taxon>
        <taxon>Streptophyta</taxon>
        <taxon>Embryophyta</taxon>
        <taxon>Tracheophyta</taxon>
        <taxon>Spermatophyta</taxon>
        <taxon>Magnoliopsida</taxon>
        <taxon>eudicotyledons</taxon>
        <taxon>Gunneridae</taxon>
        <taxon>Pentapetalae</taxon>
        <taxon>rosids</taxon>
        <taxon>fabids</taxon>
        <taxon>Malpighiales</taxon>
        <taxon>Euphorbiaceae</taxon>
        <taxon>Crotonoideae</taxon>
        <taxon>Jatropheae</taxon>
        <taxon>Jatropha</taxon>
    </lineage>
</organism>
<dbReference type="InterPro" id="IPR002052">
    <property type="entry name" value="DNA_methylase_N6_adenine_CS"/>
</dbReference>
<evidence type="ECO:0000256" key="2">
    <source>
        <dbReference type="ARBA" id="ARBA00022679"/>
    </source>
</evidence>
<evidence type="ECO:0000256" key="1">
    <source>
        <dbReference type="ARBA" id="ARBA00022603"/>
    </source>
</evidence>
<evidence type="ECO:0000256" key="3">
    <source>
        <dbReference type="ARBA" id="ARBA00022691"/>
    </source>
</evidence>
<protein>
    <recommendedName>
        <fullName evidence="4">Methyltransferase small domain-containing protein</fullName>
    </recommendedName>
</protein>
<dbReference type="PANTHER" id="PTHR47441:SF3">
    <property type="entry name" value="RELEASE FACTOR GLUTAMINE METHYLTRANSFERASE"/>
    <property type="match status" value="1"/>
</dbReference>
<dbReference type="NCBIfam" id="TIGR00536">
    <property type="entry name" value="hemK_fam"/>
    <property type="match status" value="1"/>
</dbReference>
<dbReference type="STRING" id="180498.A0A067KJS4"/>
<dbReference type="SUPFAM" id="SSF53335">
    <property type="entry name" value="S-adenosyl-L-methionine-dependent methyltransferases"/>
    <property type="match status" value="1"/>
</dbReference>
<dbReference type="Proteomes" id="UP000027138">
    <property type="component" value="Unassembled WGS sequence"/>
</dbReference>
<dbReference type="InterPro" id="IPR007848">
    <property type="entry name" value="Small_mtfrase_dom"/>
</dbReference>
<dbReference type="Gene3D" id="3.40.50.150">
    <property type="entry name" value="Vaccinia Virus protein VP39"/>
    <property type="match status" value="1"/>
</dbReference>
<keyword evidence="1" id="KW-0489">Methyltransferase</keyword>
<dbReference type="GO" id="GO:0008276">
    <property type="term" value="F:protein methyltransferase activity"/>
    <property type="evidence" value="ECO:0007669"/>
    <property type="project" value="InterPro"/>
</dbReference>
<dbReference type="PANTHER" id="PTHR47441">
    <property type="match status" value="1"/>
</dbReference>
<dbReference type="InterPro" id="IPR052663">
    <property type="entry name" value="RF_glutamine_MTase_cyano"/>
</dbReference>
<evidence type="ECO:0000313" key="6">
    <source>
        <dbReference type="Proteomes" id="UP000027138"/>
    </source>
</evidence>
<proteinExistence type="predicted"/>
<dbReference type="GO" id="GO:0032259">
    <property type="term" value="P:methylation"/>
    <property type="evidence" value="ECO:0007669"/>
    <property type="project" value="UniProtKB-KW"/>
</dbReference>
<dbReference type="Pfam" id="PF05175">
    <property type="entry name" value="MTS"/>
    <property type="match status" value="1"/>
</dbReference>
<dbReference type="CDD" id="cd02440">
    <property type="entry name" value="AdoMet_MTases"/>
    <property type="match status" value="1"/>
</dbReference>
<dbReference type="OrthoDB" id="269872at2759"/>